<evidence type="ECO:0000256" key="2">
    <source>
        <dbReference type="ARBA" id="ARBA00023125"/>
    </source>
</evidence>
<proteinExistence type="predicted"/>
<dbReference type="InterPro" id="IPR036390">
    <property type="entry name" value="WH_DNA-bd_sf"/>
</dbReference>
<comment type="caution">
    <text evidence="5">The sequence shown here is derived from an EMBL/GenBank/DDBJ whole genome shotgun (WGS) entry which is preliminary data.</text>
</comment>
<evidence type="ECO:0000256" key="1">
    <source>
        <dbReference type="ARBA" id="ARBA00023015"/>
    </source>
</evidence>
<dbReference type="PROSITE" id="PS50987">
    <property type="entry name" value="HTH_ARSR_2"/>
    <property type="match status" value="1"/>
</dbReference>
<dbReference type="PANTHER" id="PTHR33154">
    <property type="entry name" value="TRANSCRIPTIONAL REGULATOR, ARSR FAMILY"/>
    <property type="match status" value="1"/>
</dbReference>
<dbReference type="GO" id="GO:0003700">
    <property type="term" value="F:DNA-binding transcription factor activity"/>
    <property type="evidence" value="ECO:0007669"/>
    <property type="project" value="InterPro"/>
</dbReference>
<evidence type="ECO:0000313" key="5">
    <source>
        <dbReference type="EMBL" id="HEF64546.1"/>
    </source>
</evidence>
<protein>
    <submittedName>
        <fullName evidence="5">ArsR family transcriptional regulator</fullName>
    </submittedName>
</protein>
<dbReference type="InterPro" id="IPR001845">
    <property type="entry name" value="HTH_ArsR_DNA-bd_dom"/>
</dbReference>
<evidence type="ECO:0000256" key="4">
    <source>
        <dbReference type="SAM" id="MobiDB-lite"/>
    </source>
</evidence>
<keyword evidence="1" id="KW-0805">Transcription regulation</keyword>
<feature type="compositionally biased region" description="Basic and acidic residues" evidence="4">
    <location>
        <begin position="387"/>
        <end position="398"/>
    </location>
</feature>
<dbReference type="GO" id="GO:0003677">
    <property type="term" value="F:DNA binding"/>
    <property type="evidence" value="ECO:0007669"/>
    <property type="project" value="UniProtKB-KW"/>
</dbReference>
<evidence type="ECO:0000256" key="3">
    <source>
        <dbReference type="ARBA" id="ARBA00023163"/>
    </source>
</evidence>
<gene>
    <name evidence="5" type="ORF">ENP47_02915</name>
</gene>
<dbReference type="SMART" id="SM00418">
    <property type="entry name" value="HTH_ARSR"/>
    <property type="match status" value="1"/>
</dbReference>
<name>A0A7C1JYD7_THERO</name>
<sequence>MGELLVGRPALKLEIAISVPLDLTSVISLVFRATDARRFERWLVDARKALGAEWEHDLDTLLGFSGRLLYYVEELLMSFDPFRPEHREAGFEEYVAHLKRLPAWAYRSMAIQAMLRVYLDRGALEVPPESDDPAVWRAFFEPGITRADVDEVVRLVLAPEQLKERTVRLLERFWRELYAAEFERALPVMRRAVRQARATTFSSVANAFEELSGHRLPDEVQLALPRVERVTFSPSYYLGNFVQFILYPPELILYFNCQRTSAATQPAEGSVISPDLLPGLRALGDGTRLRIIELLRNGERYAQEIVGMLGISQSAVSRHLAMLEAAGIVTVRPANGMKYYAINSQRLRQIAEELERIGSVDVRATERDNSNGSRAVSSPHAAGRSLLAEDKPPHPAVG</sequence>
<dbReference type="InterPro" id="IPR011991">
    <property type="entry name" value="ArsR-like_HTH"/>
</dbReference>
<dbReference type="EMBL" id="DSJL01000007">
    <property type="protein sequence ID" value="HEF64546.1"/>
    <property type="molecule type" value="Genomic_DNA"/>
</dbReference>
<feature type="region of interest" description="Disordered" evidence="4">
    <location>
        <begin position="363"/>
        <end position="398"/>
    </location>
</feature>
<keyword evidence="2" id="KW-0238">DNA-binding</keyword>
<dbReference type="Pfam" id="PF01022">
    <property type="entry name" value="HTH_5"/>
    <property type="match status" value="1"/>
</dbReference>
<dbReference type="SUPFAM" id="SSF46785">
    <property type="entry name" value="Winged helix' DNA-binding domain"/>
    <property type="match status" value="1"/>
</dbReference>
<dbReference type="CDD" id="cd00090">
    <property type="entry name" value="HTH_ARSR"/>
    <property type="match status" value="1"/>
</dbReference>
<dbReference type="InterPro" id="IPR051081">
    <property type="entry name" value="HTH_MetalResp_TranReg"/>
</dbReference>
<dbReference type="InterPro" id="IPR036388">
    <property type="entry name" value="WH-like_DNA-bd_sf"/>
</dbReference>
<dbReference type="NCBIfam" id="NF033788">
    <property type="entry name" value="HTH_metalloreg"/>
    <property type="match status" value="1"/>
</dbReference>
<accession>A0A7C1JYD7</accession>
<dbReference type="AlphaFoldDB" id="A0A7C1JYD7"/>
<dbReference type="PRINTS" id="PR00778">
    <property type="entry name" value="HTHARSR"/>
</dbReference>
<dbReference type="PANTHER" id="PTHR33154:SF36">
    <property type="entry name" value="TRANSCRIPTIONAL REGULATOR"/>
    <property type="match status" value="1"/>
</dbReference>
<organism evidence="5">
    <name type="scientific">Thermomicrobium roseum</name>
    <dbReference type="NCBI Taxonomy" id="500"/>
    <lineage>
        <taxon>Bacteria</taxon>
        <taxon>Pseudomonadati</taxon>
        <taxon>Thermomicrobiota</taxon>
        <taxon>Thermomicrobia</taxon>
        <taxon>Thermomicrobiales</taxon>
        <taxon>Thermomicrobiaceae</taxon>
        <taxon>Thermomicrobium</taxon>
    </lineage>
</organism>
<keyword evidence="3" id="KW-0804">Transcription</keyword>
<dbReference type="Gene3D" id="1.10.10.10">
    <property type="entry name" value="Winged helix-like DNA-binding domain superfamily/Winged helix DNA-binding domain"/>
    <property type="match status" value="1"/>
</dbReference>
<reference evidence="5" key="1">
    <citation type="journal article" date="2020" name="mSystems">
        <title>Genome- and Community-Level Interaction Insights into Carbon Utilization and Element Cycling Functions of Hydrothermarchaeota in Hydrothermal Sediment.</title>
        <authorList>
            <person name="Zhou Z."/>
            <person name="Liu Y."/>
            <person name="Xu W."/>
            <person name="Pan J."/>
            <person name="Luo Z.H."/>
            <person name="Li M."/>
        </authorList>
    </citation>
    <scope>NUCLEOTIDE SEQUENCE [LARGE SCALE GENOMIC DNA]</scope>
    <source>
        <strain evidence="5">SpSt-222</strain>
    </source>
</reference>